<keyword evidence="6 9" id="KW-1133">Transmembrane helix</keyword>
<dbReference type="PANTHER" id="PTHR42718:SF42">
    <property type="entry name" value="EXPORT PROTEIN"/>
    <property type="match status" value="1"/>
</dbReference>
<feature type="transmembrane region" description="Helical" evidence="9">
    <location>
        <begin position="173"/>
        <end position="194"/>
    </location>
</feature>
<feature type="region of interest" description="Disordered" evidence="8">
    <location>
        <begin position="521"/>
        <end position="541"/>
    </location>
</feature>
<dbReference type="RefSeq" id="WP_099541340.1">
    <property type="nucleotide sequence ID" value="NZ_JACKTW010000021.1"/>
</dbReference>
<dbReference type="EMBL" id="PDCN02000010">
    <property type="protein sequence ID" value="PIB75442.1"/>
    <property type="molecule type" value="Genomic_DNA"/>
</dbReference>
<keyword evidence="5 9" id="KW-0812">Transmembrane</keyword>
<evidence type="ECO:0000256" key="5">
    <source>
        <dbReference type="ARBA" id="ARBA00022692"/>
    </source>
</evidence>
<feature type="domain" description="Major facilitator superfamily (MFS) profile" evidence="10">
    <location>
        <begin position="18"/>
        <end position="485"/>
    </location>
</feature>
<keyword evidence="3" id="KW-0813">Transport</keyword>
<dbReference type="SUPFAM" id="SSF103473">
    <property type="entry name" value="MFS general substrate transporter"/>
    <property type="match status" value="1"/>
</dbReference>
<dbReference type="InterPro" id="IPR020846">
    <property type="entry name" value="MFS_dom"/>
</dbReference>
<feature type="transmembrane region" description="Helical" evidence="9">
    <location>
        <begin position="229"/>
        <end position="252"/>
    </location>
</feature>
<feature type="transmembrane region" description="Helical" evidence="9">
    <location>
        <begin position="367"/>
        <end position="389"/>
    </location>
</feature>
<gene>
    <name evidence="11" type="ORF">CQY22_009775</name>
</gene>
<evidence type="ECO:0000313" key="11">
    <source>
        <dbReference type="EMBL" id="PIB75442.1"/>
    </source>
</evidence>
<comment type="similarity">
    <text evidence="2">Belongs to the major facilitator superfamily. EmrB family.</text>
</comment>
<dbReference type="STRING" id="85968.GCA_900073015_01012"/>
<dbReference type="FunFam" id="1.20.1720.10:FF:000021">
    <property type="entry name" value="Drug resistance transporter, EmrB/QacA subfamily"/>
    <property type="match status" value="1"/>
</dbReference>
<reference evidence="11 12" key="1">
    <citation type="journal article" date="2017" name="Infect. Genet. Evol.">
        <title>The new phylogeny of the genus Mycobacterium: The old and the news.</title>
        <authorList>
            <person name="Tortoli E."/>
            <person name="Fedrizzi T."/>
            <person name="Meehan C.J."/>
            <person name="Trovato A."/>
            <person name="Grottola A."/>
            <person name="Giacobazzi E."/>
            <person name="Serpini G.F."/>
            <person name="Tagliazucchi S."/>
            <person name="Fabio A."/>
            <person name="Bettua C."/>
            <person name="Bertorelli R."/>
            <person name="Frascaro F."/>
            <person name="De Sanctis V."/>
            <person name="Pecorari M."/>
            <person name="Jousson O."/>
            <person name="Segata N."/>
            <person name="Cirillo D.M."/>
        </authorList>
    </citation>
    <scope>NUCLEOTIDE SEQUENCE [LARGE SCALE GENOMIC DNA]</scope>
    <source>
        <strain evidence="11 12">CIP1034565</strain>
    </source>
</reference>
<keyword evidence="4" id="KW-1003">Cell membrane</keyword>
<feature type="transmembrane region" description="Helical" evidence="9">
    <location>
        <begin position="111"/>
        <end position="130"/>
    </location>
</feature>
<dbReference type="Pfam" id="PF07690">
    <property type="entry name" value="MFS_1"/>
    <property type="match status" value="1"/>
</dbReference>
<feature type="transmembrane region" description="Helical" evidence="9">
    <location>
        <begin position="458"/>
        <end position="481"/>
    </location>
</feature>
<name>A0A2G5PAS9_9MYCO</name>
<evidence type="ECO:0000256" key="3">
    <source>
        <dbReference type="ARBA" id="ARBA00022448"/>
    </source>
</evidence>
<feature type="transmembrane region" description="Helical" evidence="9">
    <location>
        <begin position="16"/>
        <end position="36"/>
    </location>
</feature>
<keyword evidence="12" id="KW-1185">Reference proteome</keyword>
<dbReference type="OrthoDB" id="7375466at2"/>
<accession>A0A2G5PAS9</accession>
<comment type="subcellular location">
    <subcellularLocation>
        <location evidence="1">Cell membrane</location>
        <topology evidence="1">Multi-pass membrane protein</topology>
    </subcellularLocation>
</comment>
<feature type="transmembrane region" description="Helical" evidence="9">
    <location>
        <begin position="410"/>
        <end position="429"/>
    </location>
</feature>
<dbReference type="InterPro" id="IPR004638">
    <property type="entry name" value="EmrB-like"/>
</dbReference>
<dbReference type="PANTHER" id="PTHR42718">
    <property type="entry name" value="MAJOR FACILITATOR SUPERFAMILY MULTIDRUG TRANSPORTER MFSC"/>
    <property type="match status" value="1"/>
</dbReference>
<feature type="region of interest" description="Disordered" evidence="8">
    <location>
        <begin position="565"/>
        <end position="626"/>
    </location>
</feature>
<protein>
    <submittedName>
        <fullName evidence="11">MFS transporter</fullName>
    </submittedName>
</protein>
<feature type="transmembrane region" description="Helical" evidence="9">
    <location>
        <begin position="206"/>
        <end position="223"/>
    </location>
</feature>
<evidence type="ECO:0000259" key="10">
    <source>
        <dbReference type="PROSITE" id="PS50850"/>
    </source>
</evidence>
<dbReference type="GO" id="GO:0005886">
    <property type="term" value="C:plasma membrane"/>
    <property type="evidence" value="ECO:0007669"/>
    <property type="project" value="UniProtKB-SubCell"/>
</dbReference>
<dbReference type="AlphaFoldDB" id="A0A2G5PAS9"/>
<evidence type="ECO:0000256" key="9">
    <source>
        <dbReference type="SAM" id="Phobius"/>
    </source>
</evidence>
<dbReference type="Gene3D" id="1.20.1250.20">
    <property type="entry name" value="MFS general substrate transporter like domains"/>
    <property type="match status" value="1"/>
</dbReference>
<feature type="transmembrane region" description="Helical" evidence="9">
    <location>
        <begin position="86"/>
        <end position="105"/>
    </location>
</feature>
<dbReference type="PROSITE" id="PS50850">
    <property type="entry name" value="MFS"/>
    <property type="match status" value="1"/>
</dbReference>
<feature type="transmembrane region" description="Helical" evidence="9">
    <location>
        <begin position="56"/>
        <end position="74"/>
    </location>
</feature>
<feature type="transmembrane region" description="Helical" evidence="9">
    <location>
        <begin position="309"/>
        <end position="326"/>
    </location>
</feature>
<sequence>MTTSVRAPRRPTDNPWYALWAMMVGFFMILVDSTIVAVANDTLMESFGVQGHYDRVIWVTSAYLLAYAVPLLVAGRLGDRYGPKNLYLLGLFVFTAASLWCGLADSLGELIAARVVQGLGAAMLTPQTLSTITKIFPAHRRGVAMSVWGATAGVATLVGPLAGGVIIDHLGWSWIFFVNVPIGVIGLAVGLWLIPTLPTERHRLDLLGVLLSGLGMFLMVFGLQEGQAWGWSPVIWLMILGGIAVLGLFVYWQSINQNEPLMPLRVFRDPDFSLSAVGVAIIGFAVTAMVLPVYFYAQQVLGLSPTGSALLTAPMAVVSGLLAPWVGRIIDRAHPTPVIGFGFAALAVGLTWLSIEMTATTPPWRLVPPFILLGAGMAFIWAPLAATATRRLPPDVAGAGSGVYNATRQVGSVLGSAAMAALISARIHAELPRGLPPMPSDGRAQQLPEMLREPFAAAYAQSLLLPAFIALFGVVAALFLADGIKVLRSEPDERIGAPVGHDTDEMAPLRVFDDAVAFWRDPAGAGRPGPEPDPHGPGRYVAEYGEIDDDDGYIEYLLAAGRRSAEPEQARPLPEQSGFDLAPQAPPSLANPQDLPRGPSFDLAPQAPPSLANPQSSGRHHKVEWD</sequence>
<comment type="caution">
    <text evidence="11">The sequence shown here is derived from an EMBL/GenBank/DDBJ whole genome shotgun (WGS) entry which is preliminary data.</text>
</comment>
<dbReference type="CDD" id="cd17321">
    <property type="entry name" value="MFS_MMR_MDR_like"/>
    <property type="match status" value="1"/>
</dbReference>
<proteinExistence type="inferred from homology"/>
<dbReference type="InterPro" id="IPR036259">
    <property type="entry name" value="MFS_trans_sf"/>
</dbReference>
<evidence type="ECO:0000256" key="1">
    <source>
        <dbReference type="ARBA" id="ARBA00004651"/>
    </source>
</evidence>
<feature type="transmembrane region" description="Helical" evidence="9">
    <location>
        <begin position="272"/>
        <end position="297"/>
    </location>
</feature>
<feature type="transmembrane region" description="Helical" evidence="9">
    <location>
        <begin position="338"/>
        <end position="355"/>
    </location>
</feature>
<feature type="transmembrane region" description="Helical" evidence="9">
    <location>
        <begin position="142"/>
        <end position="167"/>
    </location>
</feature>
<evidence type="ECO:0000256" key="6">
    <source>
        <dbReference type="ARBA" id="ARBA00022989"/>
    </source>
</evidence>
<dbReference type="GO" id="GO:0022857">
    <property type="term" value="F:transmembrane transporter activity"/>
    <property type="evidence" value="ECO:0007669"/>
    <property type="project" value="InterPro"/>
</dbReference>
<dbReference type="Proteomes" id="UP000230551">
    <property type="component" value="Unassembled WGS sequence"/>
</dbReference>
<evidence type="ECO:0000256" key="7">
    <source>
        <dbReference type="ARBA" id="ARBA00023136"/>
    </source>
</evidence>
<evidence type="ECO:0000313" key="12">
    <source>
        <dbReference type="Proteomes" id="UP000230551"/>
    </source>
</evidence>
<dbReference type="Gene3D" id="1.20.1720.10">
    <property type="entry name" value="Multidrug resistance protein D"/>
    <property type="match status" value="1"/>
</dbReference>
<organism evidence="11 12">
    <name type="scientific">Mycolicibacterium brumae</name>
    <dbReference type="NCBI Taxonomy" id="85968"/>
    <lineage>
        <taxon>Bacteria</taxon>
        <taxon>Bacillati</taxon>
        <taxon>Actinomycetota</taxon>
        <taxon>Actinomycetes</taxon>
        <taxon>Mycobacteriales</taxon>
        <taxon>Mycobacteriaceae</taxon>
        <taxon>Mycolicibacterium</taxon>
    </lineage>
</organism>
<evidence type="ECO:0000256" key="4">
    <source>
        <dbReference type="ARBA" id="ARBA00022475"/>
    </source>
</evidence>
<keyword evidence="7 9" id="KW-0472">Membrane</keyword>
<evidence type="ECO:0000256" key="8">
    <source>
        <dbReference type="SAM" id="MobiDB-lite"/>
    </source>
</evidence>
<dbReference type="NCBIfam" id="TIGR00711">
    <property type="entry name" value="efflux_EmrB"/>
    <property type="match status" value="1"/>
</dbReference>
<evidence type="ECO:0000256" key="2">
    <source>
        <dbReference type="ARBA" id="ARBA00008537"/>
    </source>
</evidence>
<dbReference type="InterPro" id="IPR011701">
    <property type="entry name" value="MFS"/>
</dbReference>